<dbReference type="SUPFAM" id="SSF54975">
    <property type="entry name" value="Acylphosphatase/BLUF domain-like"/>
    <property type="match status" value="1"/>
</dbReference>
<dbReference type="PROSITE" id="PS50925">
    <property type="entry name" value="BLUF"/>
    <property type="match status" value="1"/>
</dbReference>
<organism evidence="2 3">
    <name type="scientific">Flagellimonas meridianipacifica</name>
    <dbReference type="NCBI Taxonomy" id="1080225"/>
    <lineage>
        <taxon>Bacteria</taxon>
        <taxon>Pseudomonadati</taxon>
        <taxon>Bacteroidota</taxon>
        <taxon>Flavobacteriia</taxon>
        <taxon>Flavobacteriales</taxon>
        <taxon>Flavobacteriaceae</taxon>
        <taxon>Flagellimonas</taxon>
    </lineage>
</organism>
<reference evidence="2 3" key="1">
    <citation type="submission" date="2018-03" db="EMBL/GenBank/DDBJ databases">
        <title>Genomic Encyclopedia of Archaeal and Bacterial Type Strains, Phase II (KMG-II): from individual species to whole genera.</title>
        <authorList>
            <person name="Goeker M."/>
        </authorList>
    </citation>
    <scope>NUCLEOTIDE SEQUENCE [LARGE SCALE GENOMIC DNA]</scope>
    <source>
        <strain evidence="2 3">DSM 25027</strain>
    </source>
</reference>
<dbReference type="GO" id="GO:0009882">
    <property type="term" value="F:blue light photoreceptor activity"/>
    <property type="evidence" value="ECO:0007669"/>
    <property type="project" value="InterPro"/>
</dbReference>
<evidence type="ECO:0000313" key="2">
    <source>
        <dbReference type="EMBL" id="PRX55205.1"/>
    </source>
</evidence>
<dbReference type="InterPro" id="IPR036046">
    <property type="entry name" value="Acylphosphatase-like_dom_sf"/>
</dbReference>
<dbReference type="SMART" id="SM01034">
    <property type="entry name" value="BLUF"/>
    <property type="match status" value="1"/>
</dbReference>
<proteinExistence type="predicted"/>
<gene>
    <name evidence="2" type="ORF">CLV81_3613</name>
</gene>
<protein>
    <submittedName>
        <fullName evidence="2">FAD-dependent sensor of blue light</fullName>
    </submittedName>
</protein>
<dbReference type="Pfam" id="PF04940">
    <property type="entry name" value="BLUF"/>
    <property type="match status" value="1"/>
</dbReference>
<name>A0A2T0MCI9_9FLAO</name>
<sequence length="147" mass="17278">MHSLVYRSVAVENFQLPDIYKMLSDARLFNSKHNITGCLLYHDKKFLQLLEGEEKAVERLFKRIRKDARHHSMEIICEERSSLRLFDEWSMAFHDYGLNGTSAHLKLKQIDNFFEKSDAFMKPSTLAIPFFANVKDILFNPTQLNHV</sequence>
<dbReference type="AlphaFoldDB" id="A0A2T0MCI9"/>
<dbReference type="RefSeq" id="WP_106146905.1">
    <property type="nucleotide sequence ID" value="NZ_PVYX01000002.1"/>
</dbReference>
<comment type="caution">
    <text evidence="2">The sequence shown here is derived from an EMBL/GenBank/DDBJ whole genome shotgun (WGS) entry which is preliminary data.</text>
</comment>
<dbReference type="EMBL" id="PVYX01000002">
    <property type="protein sequence ID" value="PRX55205.1"/>
    <property type="molecule type" value="Genomic_DNA"/>
</dbReference>
<dbReference type="Gene3D" id="3.30.70.100">
    <property type="match status" value="1"/>
</dbReference>
<accession>A0A2T0MCI9</accession>
<evidence type="ECO:0000259" key="1">
    <source>
        <dbReference type="PROSITE" id="PS50925"/>
    </source>
</evidence>
<dbReference type="OrthoDB" id="1122028at2"/>
<feature type="domain" description="BLUF" evidence="1">
    <location>
        <begin position="1"/>
        <end position="92"/>
    </location>
</feature>
<evidence type="ECO:0000313" key="3">
    <source>
        <dbReference type="Proteomes" id="UP000237640"/>
    </source>
</evidence>
<dbReference type="GO" id="GO:0071949">
    <property type="term" value="F:FAD binding"/>
    <property type="evidence" value="ECO:0007669"/>
    <property type="project" value="InterPro"/>
</dbReference>
<dbReference type="InterPro" id="IPR007024">
    <property type="entry name" value="BLUF_domain"/>
</dbReference>
<keyword evidence="3" id="KW-1185">Reference proteome</keyword>
<dbReference type="Proteomes" id="UP000237640">
    <property type="component" value="Unassembled WGS sequence"/>
</dbReference>